<evidence type="ECO:0000259" key="1">
    <source>
        <dbReference type="SMART" id="SM01235"/>
    </source>
</evidence>
<feature type="domain" description="Haem-binding" evidence="1">
    <location>
        <begin position="15"/>
        <end position="150"/>
    </location>
</feature>
<accession>A0A2W7TDM9</accession>
<dbReference type="Pfam" id="PF14376">
    <property type="entry name" value="Haem_bd"/>
    <property type="match status" value="1"/>
</dbReference>
<keyword evidence="3" id="KW-1185">Reference proteome</keyword>
<evidence type="ECO:0000313" key="2">
    <source>
        <dbReference type="EMBL" id="PZX61422.1"/>
    </source>
</evidence>
<evidence type="ECO:0000313" key="3">
    <source>
        <dbReference type="Proteomes" id="UP000249720"/>
    </source>
</evidence>
<dbReference type="EMBL" id="QKZV01000007">
    <property type="protein sequence ID" value="PZX61422.1"/>
    <property type="molecule type" value="Genomic_DNA"/>
</dbReference>
<sequence length="169" mass="19814">MSVKKIILRFLLVLLAIFIIIQFIRPAKNQSTTTLPTDIKLHYPVSANVESILAKACYDCHSNNTRYPWYNNIQPVAWFLDDHVRSGKRHLNFSDFTSMRVAKQYKRMDDCKEQIKEGEMPLESYTLIHRDAILTDAEKDTLYNWFDAVRDSIKARYPADSLVMPKRKK</sequence>
<dbReference type="Proteomes" id="UP000249720">
    <property type="component" value="Unassembled WGS sequence"/>
</dbReference>
<protein>
    <submittedName>
        <fullName evidence="2">Heme-binding protein</fullName>
    </submittedName>
</protein>
<dbReference type="SMART" id="SM01235">
    <property type="entry name" value="Haem_bd"/>
    <property type="match status" value="1"/>
</dbReference>
<organism evidence="2 3">
    <name type="scientific">Hydrotalea sandarakina</name>
    <dbReference type="NCBI Taxonomy" id="1004304"/>
    <lineage>
        <taxon>Bacteria</taxon>
        <taxon>Pseudomonadati</taxon>
        <taxon>Bacteroidota</taxon>
        <taxon>Chitinophagia</taxon>
        <taxon>Chitinophagales</taxon>
        <taxon>Chitinophagaceae</taxon>
        <taxon>Hydrotalea</taxon>
    </lineage>
</organism>
<proteinExistence type="predicted"/>
<reference evidence="2 3" key="1">
    <citation type="submission" date="2018-06" db="EMBL/GenBank/DDBJ databases">
        <title>Genomic Encyclopedia of Archaeal and Bacterial Type Strains, Phase II (KMG-II): from individual species to whole genera.</title>
        <authorList>
            <person name="Goeker M."/>
        </authorList>
    </citation>
    <scope>NUCLEOTIDE SEQUENCE [LARGE SCALE GENOMIC DNA]</scope>
    <source>
        <strain evidence="2 3">DSM 23241</strain>
    </source>
</reference>
<dbReference type="OrthoDB" id="196738at2"/>
<name>A0A2W7TDM9_9BACT</name>
<dbReference type="InterPro" id="IPR025992">
    <property type="entry name" value="Haem-bd"/>
</dbReference>
<gene>
    <name evidence="2" type="ORF">LX80_02152</name>
</gene>
<dbReference type="RefSeq" id="WP_111296320.1">
    <property type="nucleotide sequence ID" value="NZ_QKZV01000007.1"/>
</dbReference>
<dbReference type="AlphaFoldDB" id="A0A2W7TDM9"/>
<comment type="caution">
    <text evidence="2">The sequence shown here is derived from an EMBL/GenBank/DDBJ whole genome shotgun (WGS) entry which is preliminary data.</text>
</comment>